<dbReference type="EMBL" id="LAZR01049741">
    <property type="protein sequence ID" value="KKK88929.1"/>
    <property type="molecule type" value="Genomic_DNA"/>
</dbReference>
<accession>A0A0F9BE90</accession>
<comment type="caution">
    <text evidence="1">The sequence shown here is derived from an EMBL/GenBank/DDBJ whole genome shotgun (WGS) entry which is preliminary data.</text>
</comment>
<sequence length="49" mass="5511">AKFTREYGTDYLLDVIRESRVGVSNAFTNAADMDTVIRTAKRMLAEKGE</sequence>
<gene>
    <name evidence="1" type="ORF">LCGC14_2738190</name>
</gene>
<organism evidence="1">
    <name type="scientific">marine sediment metagenome</name>
    <dbReference type="NCBI Taxonomy" id="412755"/>
    <lineage>
        <taxon>unclassified sequences</taxon>
        <taxon>metagenomes</taxon>
        <taxon>ecological metagenomes</taxon>
    </lineage>
</organism>
<feature type="non-terminal residue" evidence="1">
    <location>
        <position position="1"/>
    </location>
</feature>
<reference evidence="1" key="1">
    <citation type="journal article" date="2015" name="Nature">
        <title>Complex archaea that bridge the gap between prokaryotes and eukaryotes.</title>
        <authorList>
            <person name="Spang A."/>
            <person name="Saw J.H."/>
            <person name="Jorgensen S.L."/>
            <person name="Zaremba-Niedzwiedzka K."/>
            <person name="Martijn J."/>
            <person name="Lind A.E."/>
            <person name="van Eijk R."/>
            <person name="Schleper C."/>
            <person name="Guy L."/>
            <person name="Ettema T.J."/>
        </authorList>
    </citation>
    <scope>NUCLEOTIDE SEQUENCE</scope>
</reference>
<name>A0A0F9BE90_9ZZZZ</name>
<evidence type="ECO:0000313" key="1">
    <source>
        <dbReference type="EMBL" id="KKK88929.1"/>
    </source>
</evidence>
<proteinExistence type="predicted"/>
<protein>
    <submittedName>
        <fullName evidence="1">Uncharacterized protein</fullName>
    </submittedName>
</protein>
<dbReference type="AlphaFoldDB" id="A0A0F9BE90"/>